<dbReference type="Proteomes" id="UP000324629">
    <property type="component" value="Unassembled WGS sequence"/>
</dbReference>
<sequence length="371" mass="42065">LRMSSHELLRLFATAIQNASALSTEMRFFDLNAAYKMTCELQQHIVGMIFSRKQLTHENILIPISVKPEPDENLVPVLDKPLQATITDAQGECSHTSLMEPSNLTRQDLLENRMQNEATDAPSTNRNTNGDSNNVDQRSSENVNHSSTYTSHRTPLSQLQSSGTGRVNRGVIMKRHRLVALETLHPDFSVDLTNSDDMVHQLPCASCRLRVNPGYEALASMACPACPGQPAICSAQCFRWWHSRLPKDCEHISVDHEQPTPTQMYVNTLHTQASITRMLIAPQTSRPIRRPHRKSLAKRYTRSKGRHRAQAQVRRLRAQAVLDQQERTLHSVKYTNGSPVSARGRKRKHTDRYSPITHFAGFARRQQRLGR</sequence>
<protein>
    <submittedName>
        <fullName evidence="2">Uncharacterized protein</fullName>
    </submittedName>
</protein>
<evidence type="ECO:0000256" key="1">
    <source>
        <dbReference type="SAM" id="MobiDB-lite"/>
    </source>
</evidence>
<evidence type="ECO:0000313" key="2">
    <source>
        <dbReference type="EMBL" id="KAA3677691.1"/>
    </source>
</evidence>
<proteinExistence type="predicted"/>
<name>A0A5J4NQB3_9TREM</name>
<accession>A0A5J4NQB3</accession>
<feature type="region of interest" description="Disordered" evidence="1">
    <location>
        <begin position="117"/>
        <end position="168"/>
    </location>
</feature>
<dbReference type="AlphaFoldDB" id="A0A5J4NQB3"/>
<organism evidence="2 3">
    <name type="scientific">Paragonimus westermani</name>
    <dbReference type="NCBI Taxonomy" id="34504"/>
    <lineage>
        <taxon>Eukaryota</taxon>
        <taxon>Metazoa</taxon>
        <taxon>Spiralia</taxon>
        <taxon>Lophotrochozoa</taxon>
        <taxon>Platyhelminthes</taxon>
        <taxon>Trematoda</taxon>
        <taxon>Digenea</taxon>
        <taxon>Plagiorchiida</taxon>
        <taxon>Troglotremata</taxon>
        <taxon>Troglotrematidae</taxon>
        <taxon>Paragonimus</taxon>
    </lineage>
</organism>
<dbReference type="EMBL" id="QNGE01001381">
    <property type="protein sequence ID" value="KAA3677691.1"/>
    <property type="molecule type" value="Genomic_DNA"/>
</dbReference>
<keyword evidence="3" id="KW-1185">Reference proteome</keyword>
<feature type="compositionally biased region" description="Polar residues" evidence="1">
    <location>
        <begin position="117"/>
        <end position="165"/>
    </location>
</feature>
<gene>
    <name evidence="2" type="ORF">DEA37_0000527</name>
</gene>
<comment type="caution">
    <text evidence="2">The sequence shown here is derived from an EMBL/GenBank/DDBJ whole genome shotgun (WGS) entry which is preliminary data.</text>
</comment>
<evidence type="ECO:0000313" key="3">
    <source>
        <dbReference type="Proteomes" id="UP000324629"/>
    </source>
</evidence>
<feature type="non-terminal residue" evidence="2">
    <location>
        <position position="1"/>
    </location>
</feature>
<reference evidence="2 3" key="1">
    <citation type="journal article" date="2019" name="Gigascience">
        <title>Whole-genome sequence of the oriental lung fluke Paragonimus westermani.</title>
        <authorList>
            <person name="Oey H."/>
            <person name="Zakrzewski M."/>
            <person name="Narain K."/>
            <person name="Devi K.R."/>
            <person name="Agatsuma T."/>
            <person name="Nawaratna S."/>
            <person name="Gobert G.N."/>
            <person name="Jones M.K."/>
            <person name="Ragan M.A."/>
            <person name="McManus D.P."/>
            <person name="Krause L."/>
        </authorList>
    </citation>
    <scope>NUCLEOTIDE SEQUENCE [LARGE SCALE GENOMIC DNA]</scope>
    <source>
        <strain evidence="2 3">IND2009</strain>
    </source>
</reference>